<comment type="caution">
    <text evidence="1">The sequence shown here is derived from an EMBL/GenBank/DDBJ whole genome shotgun (WGS) entry which is preliminary data.</text>
</comment>
<dbReference type="AlphaFoldDB" id="A0A371NCB5"/>
<name>A0A371NCB5_9EURY</name>
<accession>A0A371NCB5</accession>
<dbReference type="PIRSF" id="PIRSF006503">
    <property type="entry name" value="UCP006503"/>
    <property type="match status" value="1"/>
</dbReference>
<evidence type="ECO:0000313" key="1">
    <source>
        <dbReference type="EMBL" id="REE28155.1"/>
    </source>
</evidence>
<keyword evidence="2" id="KW-1185">Reference proteome</keyword>
<dbReference type="EMBL" id="QREL01000001">
    <property type="protein sequence ID" value="REE28155.1"/>
    <property type="molecule type" value="Genomic_DNA"/>
</dbReference>
<evidence type="ECO:0008006" key="3">
    <source>
        <dbReference type="Google" id="ProtNLM"/>
    </source>
</evidence>
<dbReference type="InterPro" id="IPR045864">
    <property type="entry name" value="aa-tRNA-synth_II/BPL/LPL"/>
</dbReference>
<evidence type="ECO:0000313" key="2">
    <source>
        <dbReference type="Proteomes" id="UP000256864"/>
    </source>
</evidence>
<protein>
    <recommendedName>
        <fullName evidence="3">DUF366 family protein</fullName>
    </recommendedName>
</protein>
<dbReference type="Gene3D" id="3.30.930.10">
    <property type="entry name" value="Bira Bifunctional Protein, Domain 2"/>
    <property type="match status" value="1"/>
</dbReference>
<organism evidence="1 2">
    <name type="scientific">Methanothermobacter defluvii</name>
    <dbReference type="NCBI Taxonomy" id="49339"/>
    <lineage>
        <taxon>Archaea</taxon>
        <taxon>Methanobacteriati</taxon>
        <taxon>Methanobacteriota</taxon>
        <taxon>Methanomada group</taxon>
        <taxon>Methanobacteria</taxon>
        <taxon>Methanobacteriales</taxon>
        <taxon>Methanobacteriaceae</taxon>
        <taxon>Methanothermobacter</taxon>
    </lineage>
</organism>
<reference evidence="1 2" key="1">
    <citation type="submission" date="2018-07" db="EMBL/GenBank/DDBJ databases">
        <title>Genomic Encyclopedia of Type Strains, Phase IV (KMG-IV): sequencing the most valuable type-strain genomes for metagenomic binning, comparative biology and taxonomic classification.</title>
        <authorList>
            <person name="Goeker M."/>
        </authorList>
    </citation>
    <scope>NUCLEOTIDE SEQUENCE [LARGE SCALE GENOMIC DNA]</scope>
    <source>
        <strain evidence="1 2">DSM 7466</strain>
    </source>
</reference>
<gene>
    <name evidence="1" type="ORF">C7452_0154</name>
</gene>
<dbReference type="Pfam" id="PF04017">
    <property type="entry name" value="DUF366"/>
    <property type="match status" value="1"/>
</dbReference>
<dbReference type="InterPro" id="IPR007162">
    <property type="entry name" value="DUF366"/>
</dbReference>
<dbReference type="SUPFAM" id="SSF55681">
    <property type="entry name" value="Class II aaRS and biotin synthetases"/>
    <property type="match status" value="1"/>
</dbReference>
<proteinExistence type="predicted"/>
<sequence length="212" mass="23900">MAVPASYLLNRLNRGSSRYNAGDVMLYEHLEDPLLYDGSQIEPAWALSELGIKGSSIITWIGPMDVKNIVDYEDVELEIRSEEVLHFIVEHFDEQPSSLRLAYHRQRILVMLLMEELMRTGVRTRREGDDLYIGSSKLTVSIATASVSSMKIHLGVNIHERGTPEDVDTIGLLDEKPELSADDIKGIAENVAMAYIHEIDSIEDDIAKTRIF</sequence>
<dbReference type="Proteomes" id="UP000256864">
    <property type="component" value="Unassembled WGS sequence"/>
</dbReference>